<accession>A0A411HHZ6</accession>
<dbReference type="InterPro" id="IPR000182">
    <property type="entry name" value="GNAT_dom"/>
</dbReference>
<keyword evidence="3" id="KW-0808">Transferase</keyword>
<dbReference type="KEGG" id="xbc:ELE36_06875"/>
<reference evidence="3 4" key="1">
    <citation type="submission" date="2019-01" db="EMBL/GenBank/DDBJ databases">
        <title>Pseudolysobacter antarctica gen. nov., sp. nov., isolated from Fildes Peninsula, Antarctica.</title>
        <authorList>
            <person name="Wei Z."/>
            <person name="Peng F."/>
        </authorList>
    </citation>
    <scope>NUCLEOTIDE SEQUENCE [LARGE SCALE GENOMIC DNA]</scope>
    <source>
        <strain evidence="3 4">AQ6-296</strain>
    </source>
</reference>
<dbReference type="Proteomes" id="UP000291562">
    <property type="component" value="Chromosome"/>
</dbReference>
<dbReference type="AlphaFoldDB" id="A0A411HHZ6"/>
<dbReference type="PROSITE" id="PS51186">
    <property type="entry name" value="GNAT"/>
    <property type="match status" value="1"/>
</dbReference>
<sequence length="213" mass="23458">MKNSTPSAIQARIMAHVPGSKRPPPRARHSAPVPPTAHHSPRVRSRKIITKDGRPLLLRAIRASDVAALQRGFNRLTPDEVRSRFLHPITGLSDEYALHLCDVDADYAVVLVLIDPEGTPEQEIRAVARAHIDPATLSAEFALIVQKQFSGQGLGDLLMRRLIAECRKHGAVELWGDVLVDNGAMLELCEFLGFTRHSQAHDDPGLMRVTIAI</sequence>
<dbReference type="CDD" id="cd04301">
    <property type="entry name" value="NAT_SF"/>
    <property type="match status" value="1"/>
</dbReference>
<dbReference type="Pfam" id="PF00583">
    <property type="entry name" value="Acetyltransf_1"/>
    <property type="match status" value="1"/>
</dbReference>
<keyword evidence="4" id="KW-1185">Reference proteome</keyword>
<dbReference type="Gene3D" id="3.40.630.30">
    <property type="match status" value="1"/>
</dbReference>
<dbReference type="EMBL" id="CP035704">
    <property type="protein sequence ID" value="QBB70111.1"/>
    <property type="molecule type" value="Genomic_DNA"/>
</dbReference>
<proteinExistence type="predicted"/>
<dbReference type="OrthoDB" id="7057406at2"/>
<feature type="region of interest" description="Disordered" evidence="1">
    <location>
        <begin position="16"/>
        <end position="43"/>
    </location>
</feature>
<dbReference type="GO" id="GO:0016747">
    <property type="term" value="F:acyltransferase activity, transferring groups other than amino-acyl groups"/>
    <property type="evidence" value="ECO:0007669"/>
    <property type="project" value="InterPro"/>
</dbReference>
<name>A0A411HHZ6_9GAMM</name>
<evidence type="ECO:0000313" key="4">
    <source>
        <dbReference type="Proteomes" id="UP000291562"/>
    </source>
</evidence>
<dbReference type="InterPro" id="IPR016181">
    <property type="entry name" value="Acyl_CoA_acyltransferase"/>
</dbReference>
<gene>
    <name evidence="3" type="ORF">ELE36_06875</name>
</gene>
<organism evidence="3 4">
    <name type="scientific">Pseudolysobacter antarcticus</name>
    <dbReference type="NCBI Taxonomy" id="2511995"/>
    <lineage>
        <taxon>Bacteria</taxon>
        <taxon>Pseudomonadati</taxon>
        <taxon>Pseudomonadota</taxon>
        <taxon>Gammaproteobacteria</taxon>
        <taxon>Lysobacterales</taxon>
        <taxon>Rhodanobacteraceae</taxon>
        <taxon>Pseudolysobacter</taxon>
    </lineage>
</organism>
<evidence type="ECO:0000259" key="2">
    <source>
        <dbReference type="PROSITE" id="PS51186"/>
    </source>
</evidence>
<evidence type="ECO:0000256" key="1">
    <source>
        <dbReference type="SAM" id="MobiDB-lite"/>
    </source>
</evidence>
<dbReference type="SUPFAM" id="SSF55729">
    <property type="entry name" value="Acyl-CoA N-acyltransferases (Nat)"/>
    <property type="match status" value="1"/>
</dbReference>
<feature type="domain" description="N-acetyltransferase" evidence="2">
    <location>
        <begin position="56"/>
        <end position="212"/>
    </location>
</feature>
<protein>
    <submittedName>
        <fullName evidence="3">GNAT family N-acetyltransferase</fullName>
    </submittedName>
</protein>
<evidence type="ECO:0000313" key="3">
    <source>
        <dbReference type="EMBL" id="QBB70111.1"/>
    </source>
</evidence>